<organism evidence="1 2">
    <name type="scientific">Papaver atlanticum</name>
    <dbReference type="NCBI Taxonomy" id="357466"/>
    <lineage>
        <taxon>Eukaryota</taxon>
        <taxon>Viridiplantae</taxon>
        <taxon>Streptophyta</taxon>
        <taxon>Embryophyta</taxon>
        <taxon>Tracheophyta</taxon>
        <taxon>Spermatophyta</taxon>
        <taxon>Magnoliopsida</taxon>
        <taxon>Ranunculales</taxon>
        <taxon>Papaveraceae</taxon>
        <taxon>Papaveroideae</taxon>
        <taxon>Papaver</taxon>
    </lineage>
</organism>
<sequence length="123" mass="14411">LIDIFGYEGSYRAWDLLTGSIEMSSFLNQYGFYFVNEIQQNTMDQGKRERQRQLLALLGVCWSKVDQQQAQLIEDLQRNISSTLGEQRNNSVVIRMDLVETIKETIKHDILMTLWCCTQEQKN</sequence>
<protein>
    <submittedName>
        <fullName evidence="1">Uncharacterized protein</fullName>
    </submittedName>
</protein>
<evidence type="ECO:0000313" key="1">
    <source>
        <dbReference type="EMBL" id="KAI3835218.1"/>
    </source>
</evidence>
<dbReference type="AlphaFoldDB" id="A0AAD4RVS0"/>
<reference evidence="1" key="1">
    <citation type="submission" date="2022-04" db="EMBL/GenBank/DDBJ databases">
        <title>A functionally conserved STORR gene fusion in Papaver species that diverged 16.8 million years ago.</title>
        <authorList>
            <person name="Catania T."/>
        </authorList>
    </citation>
    <scope>NUCLEOTIDE SEQUENCE</scope>
    <source>
        <strain evidence="1">S-188037</strain>
    </source>
</reference>
<dbReference type="Proteomes" id="UP001202328">
    <property type="component" value="Unassembled WGS sequence"/>
</dbReference>
<keyword evidence="2" id="KW-1185">Reference proteome</keyword>
<proteinExistence type="predicted"/>
<name>A0AAD4RVS0_9MAGN</name>
<evidence type="ECO:0000313" key="2">
    <source>
        <dbReference type="Proteomes" id="UP001202328"/>
    </source>
</evidence>
<comment type="caution">
    <text evidence="1">The sequence shown here is derived from an EMBL/GenBank/DDBJ whole genome shotgun (WGS) entry which is preliminary data.</text>
</comment>
<feature type="non-terminal residue" evidence="1">
    <location>
        <position position="1"/>
    </location>
</feature>
<accession>A0AAD4RVS0</accession>
<dbReference type="EMBL" id="JAJJMB010017752">
    <property type="protein sequence ID" value="KAI3835218.1"/>
    <property type="molecule type" value="Genomic_DNA"/>
</dbReference>
<gene>
    <name evidence="1" type="ORF">MKW98_020334</name>
</gene>